<dbReference type="PROSITE" id="PS51257">
    <property type="entry name" value="PROKAR_LIPOPROTEIN"/>
    <property type="match status" value="1"/>
</dbReference>
<keyword evidence="1" id="KW-0732">Signal</keyword>
<dbReference type="Proteomes" id="UP000289775">
    <property type="component" value="Unassembled WGS sequence"/>
</dbReference>
<sequence>MKKFAAIVLLALFAVSCASALKKESDKISFEYEAITRGSYKKIIVKQDTVITIKDRGLENVITKSLKNGEWNGILKSLEGIDLDALSEIKAPSVKHQVDAAPIANLKVIRGDKTYQSSSFDHGNPPQEIKDVVEKIISASDLQKK</sequence>
<evidence type="ECO:0000256" key="1">
    <source>
        <dbReference type="SAM" id="SignalP"/>
    </source>
</evidence>
<dbReference type="AlphaFoldDB" id="A0A444WDW2"/>
<feature type="signal peptide" evidence="1">
    <location>
        <begin position="1"/>
        <end position="20"/>
    </location>
</feature>
<protein>
    <recommendedName>
        <fullName evidence="4">Lipoprotein</fullName>
    </recommendedName>
</protein>
<gene>
    <name evidence="2" type="ORF">NU09_1493</name>
</gene>
<organism evidence="2 3">
    <name type="scientific">Flavobacterium beibuense</name>
    <dbReference type="NCBI Taxonomy" id="657326"/>
    <lineage>
        <taxon>Bacteria</taxon>
        <taxon>Pseudomonadati</taxon>
        <taxon>Bacteroidota</taxon>
        <taxon>Flavobacteriia</taxon>
        <taxon>Flavobacteriales</taxon>
        <taxon>Flavobacteriaceae</taxon>
        <taxon>Flavobacterium</taxon>
    </lineage>
</organism>
<proteinExistence type="predicted"/>
<evidence type="ECO:0008006" key="4">
    <source>
        <dbReference type="Google" id="ProtNLM"/>
    </source>
</evidence>
<evidence type="ECO:0000313" key="3">
    <source>
        <dbReference type="Proteomes" id="UP000289775"/>
    </source>
</evidence>
<feature type="chain" id="PRO_5019182087" description="Lipoprotein" evidence="1">
    <location>
        <begin position="21"/>
        <end position="145"/>
    </location>
</feature>
<name>A0A444WDW2_9FLAO</name>
<evidence type="ECO:0000313" key="2">
    <source>
        <dbReference type="EMBL" id="RYJ43985.1"/>
    </source>
</evidence>
<keyword evidence="3" id="KW-1185">Reference proteome</keyword>
<dbReference type="RefSeq" id="WP_129750635.1">
    <property type="nucleotide sequence ID" value="NZ_JUIW01000004.1"/>
</dbReference>
<dbReference type="OrthoDB" id="1446480at2"/>
<reference evidence="2 3" key="1">
    <citation type="submission" date="2014-12" db="EMBL/GenBank/DDBJ databases">
        <title>Genome sequence of Flavobacterium beibuense RSKm HC5.</title>
        <authorList>
            <person name="Kim J.F."/>
            <person name="Song J.Y."/>
            <person name="Kwak M.-J."/>
            <person name="Lee S.-W."/>
        </authorList>
    </citation>
    <scope>NUCLEOTIDE SEQUENCE [LARGE SCALE GENOMIC DNA]</scope>
    <source>
        <strain evidence="2 3">RSKm HC5</strain>
    </source>
</reference>
<comment type="caution">
    <text evidence="2">The sequence shown here is derived from an EMBL/GenBank/DDBJ whole genome shotgun (WGS) entry which is preliminary data.</text>
</comment>
<accession>A0A444WDW2</accession>
<dbReference type="EMBL" id="JUIW01000004">
    <property type="protein sequence ID" value="RYJ43985.1"/>
    <property type="molecule type" value="Genomic_DNA"/>
</dbReference>